<protein>
    <submittedName>
        <fullName evidence="2">Uncharacterized protein</fullName>
    </submittedName>
</protein>
<keyword evidence="3" id="KW-1185">Reference proteome</keyword>
<organism evidence="2 3">
    <name type="scientific">Coniochaeta hoffmannii</name>
    <dbReference type="NCBI Taxonomy" id="91930"/>
    <lineage>
        <taxon>Eukaryota</taxon>
        <taxon>Fungi</taxon>
        <taxon>Dikarya</taxon>
        <taxon>Ascomycota</taxon>
        <taxon>Pezizomycotina</taxon>
        <taxon>Sordariomycetes</taxon>
        <taxon>Sordariomycetidae</taxon>
        <taxon>Coniochaetales</taxon>
        <taxon>Coniochaetaceae</taxon>
        <taxon>Coniochaeta</taxon>
    </lineage>
</organism>
<accession>A0AA38R9C3</accession>
<reference evidence="2" key="1">
    <citation type="submission" date="2022-07" db="EMBL/GenBank/DDBJ databases">
        <title>Fungi with potential for degradation of polypropylene.</title>
        <authorList>
            <person name="Gostincar C."/>
        </authorList>
    </citation>
    <scope>NUCLEOTIDE SEQUENCE</scope>
    <source>
        <strain evidence="2">EXF-13287</strain>
    </source>
</reference>
<gene>
    <name evidence="2" type="ORF">NKR19_g7748</name>
</gene>
<dbReference type="Proteomes" id="UP001174691">
    <property type="component" value="Unassembled WGS sequence"/>
</dbReference>
<evidence type="ECO:0000313" key="2">
    <source>
        <dbReference type="EMBL" id="KAJ9138743.1"/>
    </source>
</evidence>
<feature type="region of interest" description="Disordered" evidence="1">
    <location>
        <begin position="1"/>
        <end position="114"/>
    </location>
</feature>
<sequence length="216" mass="23820">MRGRDEEEEESVNDEEQPEDDESGADDLSEEESTEEEESDEESSNQEDSYGRDGQRDLIEDGLEEMFISVEREQRERGRQARERGRGRRGQGQGREEHGQGYGGHMPGHAHAQEQWQLWTTFANPFQVPAPDHAGSRPSGNKVGYGGERRGTDNSTGFAARGLSTRDGEDSSVSVAIIGAGSRGVWLEGEGAGLPGCLRSRSRAERRKRPSLTGRS</sequence>
<dbReference type="EMBL" id="JANBVN010000141">
    <property type="protein sequence ID" value="KAJ9138743.1"/>
    <property type="molecule type" value="Genomic_DNA"/>
</dbReference>
<feature type="compositionally biased region" description="Basic and acidic residues" evidence="1">
    <location>
        <begin position="70"/>
        <end position="84"/>
    </location>
</feature>
<feature type="compositionally biased region" description="Basic residues" evidence="1">
    <location>
        <begin position="200"/>
        <end position="210"/>
    </location>
</feature>
<proteinExistence type="predicted"/>
<feature type="region of interest" description="Disordered" evidence="1">
    <location>
        <begin position="189"/>
        <end position="216"/>
    </location>
</feature>
<feature type="compositionally biased region" description="Basic and acidic residues" evidence="1">
    <location>
        <begin position="49"/>
        <end position="59"/>
    </location>
</feature>
<feature type="compositionally biased region" description="Acidic residues" evidence="1">
    <location>
        <begin position="1"/>
        <end position="45"/>
    </location>
</feature>
<dbReference type="AlphaFoldDB" id="A0AA38R9C3"/>
<evidence type="ECO:0000313" key="3">
    <source>
        <dbReference type="Proteomes" id="UP001174691"/>
    </source>
</evidence>
<evidence type="ECO:0000256" key="1">
    <source>
        <dbReference type="SAM" id="MobiDB-lite"/>
    </source>
</evidence>
<comment type="caution">
    <text evidence="2">The sequence shown here is derived from an EMBL/GenBank/DDBJ whole genome shotgun (WGS) entry which is preliminary data.</text>
</comment>
<name>A0AA38R9C3_9PEZI</name>
<feature type="region of interest" description="Disordered" evidence="1">
    <location>
        <begin position="127"/>
        <end position="171"/>
    </location>
</feature>